<evidence type="ECO:0000313" key="3">
    <source>
        <dbReference type="Proteomes" id="UP000324222"/>
    </source>
</evidence>
<gene>
    <name evidence="2" type="ORF">E2C01_024214</name>
</gene>
<keyword evidence="3" id="KW-1185">Reference proteome</keyword>
<protein>
    <submittedName>
        <fullName evidence="2">Uncharacterized protein</fullName>
    </submittedName>
</protein>
<evidence type="ECO:0000256" key="1">
    <source>
        <dbReference type="SAM" id="MobiDB-lite"/>
    </source>
</evidence>
<organism evidence="2 3">
    <name type="scientific">Portunus trituberculatus</name>
    <name type="common">Swimming crab</name>
    <name type="synonym">Neptunus trituberculatus</name>
    <dbReference type="NCBI Taxonomy" id="210409"/>
    <lineage>
        <taxon>Eukaryota</taxon>
        <taxon>Metazoa</taxon>
        <taxon>Ecdysozoa</taxon>
        <taxon>Arthropoda</taxon>
        <taxon>Crustacea</taxon>
        <taxon>Multicrustacea</taxon>
        <taxon>Malacostraca</taxon>
        <taxon>Eumalacostraca</taxon>
        <taxon>Eucarida</taxon>
        <taxon>Decapoda</taxon>
        <taxon>Pleocyemata</taxon>
        <taxon>Brachyura</taxon>
        <taxon>Eubrachyura</taxon>
        <taxon>Portunoidea</taxon>
        <taxon>Portunidae</taxon>
        <taxon>Portuninae</taxon>
        <taxon>Portunus</taxon>
    </lineage>
</organism>
<name>A0A5B7EA28_PORTR</name>
<comment type="caution">
    <text evidence="2">The sequence shown here is derived from an EMBL/GenBank/DDBJ whole genome shotgun (WGS) entry which is preliminary data.</text>
</comment>
<sequence>MYENKGSCKKPPELHSSVLLSPPRPSTPASLSLSPSGSTITRSRYRRLMTLLRLISAPASSLQQLQLSFKVRQSHKLVPIDSFNCSYSLRRLRGHP</sequence>
<evidence type="ECO:0000313" key="2">
    <source>
        <dbReference type="EMBL" id="MPC30942.1"/>
    </source>
</evidence>
<dbReference type="AlphaFoldDB" id="A0A5B7EA28"/>
<feature type="region of interest" description="Disordered" evidence="1">
    <location>
        <begin position="1"/>
        <end position="39"/>
    </location>
</feature>
<dbReference type="EMBL" id="VSRR010002341">
    <property type="protein sequence ID" value="MPC30942.1"/>
    <property type="molecule type" value="Genomic_DNA"/>
</dbReference>
<reference evidence="2 3" key="1">
    <citation type="submission" date="2019-05" db="EMBL/GenBank/DDBJ databases">
        <title>Another draft genome of Portunus trituberculatus and its Hox gene families provides insights of decapod evolution.</title>
        <authorList>
            <person name="Jeong J.-H."/>
            <person name="Song I."/>
            <person name="Kim S."/>
            <person name="Choi T."/>
            <person name="Kim D."/>
            <person name="Ryu S."/>
            <person name="Kim W."/>
        </authorList>
    </citation>
    <scope>NUCLEOTIDE SEQUENCE [LARGE SCALE GENOMIC DNA]</scope>
    <source>
        <tissue evidence="2">Muscle</tissue>
    </source>
</reference>
<dbReference type="Proteomes" id="UP000324222">
    <property type="component" value="Unassembled WGS sequence"/>
</dbReference>
<accession>A0A5B7EA28</accession>
<feature type="compositionally biased region" description="Low complexity" evidence="1">
    <location>
        <begin position="27"/>
        <end position="38"/>
    </location>
</feature>
<proteinExistence type="predicted"/>